<feature type="non-terminal residue" evidence="1">
    <location>
        <position position="1"/>
    </location>
</feature>
<reference evidence="1" key="1">
    <citation type="submission" date="2020-11" db="EMBL/GenBank/DDBJ databases">
        <authorList>
            <person name="Tran Van P."/>
        </authorList>
    </citation>
    <scope>NUCLEOTIDE SEQUENCE</scope>
</reference>
<gene>
    <name evidence="1" type="ORF">CTOB1V02_LOCUS15637</name>
</gene>
<dbReference type="EMBL" id="OB692441">
    <property type="protein sequence ID" value="CAD7237822.1"/>
    <property type="molecule type" value="Genomic_DNA"/>
</dbReference>
<name>A0A7R8ZUT5_9CRUS</name>
<sequence length="126" mass="14520">MVNQANWSPFHEQDEAMCSKARQQRRSIFQDRPEVPEIPEWIQTEAGEPPGLQETVDLKRTLLVLFHDLVLALEDTAPAQVGLLAVCLHSLIFPRGTQRSSKDRYSDFKSRFKDSLRGEKFNIRPL</sequence>
<proteinExistence type="predicted"/>
<dbReference type="AlphaFoldDB" id="A0A7R8ZUT5"/>
<protein>
    <submittedName>
        <fullName evidence="1">Uncharacterized protein</fullName>
    </submittedName>
</protein>
<evidence type="ECO:0000313" key="1">
    <source>
        <dbReference type="EMBL" id="CAD7237822.1"/>
    </source>
</evidence>
<accession>A0A7R8ZUT5</accession>
<organism evidence="1">
    <name type="scientific">Cyprideis torosa</name>
    <dbReference type="NCBI Taxonomy" id="163714"/>
    <lineage>
        <taxon>Eukaryota</taxon>
        <taxon>Metazoa</taxon>
        <taxon>Ecdysozoa</taxon>
        <taxon>Arthropoda</taxon>
        <taxon>Crustacea</taxon>
        <taxon>Oligostraca</taxon>
        <taxon>Ostracoda</taxon>
        <taxon>Podocopa</taxon>
        <taxon>Podocopida</taxon>
        <taxon>Cytherocopina</taxon>
        <taxon>Cytheroidea</taxon>
        <taxon>Cytherideidae</taxon>
        <taxon>Cyprideis</taxon>
    </lineage>
</organism>